<gene>
    <name evidence="1" type="ORF">CLOSTHATH_06803</name>
</gene>
<evidence type="ECO:0008006" key="3">
    <source>
        <dbReference type="Google" id="ProtNLM"/>
    </source>
</evidence>
<comment type="caution">
    <text evidence="1">The sequence shown here is derived from an EMBL/GenBank/DDBJ whole genome shotgun (WGS) entry which is preliminary data.</text>
</comment>
<dbReference type="SUPFAM" id="SSF102114">
    <property type="entry name" value="Radical SAM enzymes"/>
    <property type="match status" value="1"/>
</dbReference>
<dbReference type="Proteomes" id="UP000004968">
    <property type="component" value="Unassembled WGS sequence"/>
</dbReference>
<dbReference type="RefSeq" id="WP_006777208.1">
    <property type="nucleotide sequence ID" value="NZ_GG667894.1"/>
</dbReference>
<evidence type="ECO:0000313" key="2">
    <source>
        <dbReference type="Proteomes" id="UP000004968"/>
    </source>
</evidence>
<dbReference type="EMBL" id="ACIO01000856">
    <property type="protein sequence ID" value="EFC95011.1"/>
    <property type="molecule type" value="Genomic_DNA"/>
</dbReference>
<accession>D3AT44</accession>
<dbReference type="GeneID" id="93150375"/>
<dbReference type="AlphaFoldDB" id="D3AT44"/>
<reference evidence="1 2" key="1">
    <citation type="submission" date="2010-01" db="EMBL/GenBank/DDBJ databases">
        <authorList>
            <person name="Weinstock G."/>
            <person name="Sodergren E."/>
            <person name="Clifton S."/>
            <person name="Fulton L."/>
            <person name="Fulton B."/>
            <person name="Courtney L."/>
            <person name="Fronick C."/>
            <person name="Harrison M."/>
            <person name="Strong C."/>
            <person name="Farmer C."/>
            <person name="Delahaunty K."/>
            <person name="Markovic C."/>
            <person name="Hall O."/>
            <person name="Minx P."/>
            <person name="Tomlinson C."/>
            <person name="Mitreva M."/>
            <person name="Nelson J."/>
            <person name="Hou S."/>
            <person name="Wollam A."/>
            <person name="Pepin K.H."/>
            <person name="Johnson M."/>
            <person name="Bhonagiri V."/>
            <person name="Nash W.E."/>
            <person name="Warren W."/>
            <person name="Chinwalla A."/>
            <person name="Mardis E.R."/>
            <person name="Wilson R.K."/>
        </authorList>
    </citation>
    <scope>NUCLEOTIDE SEQUENCE [LARGE SCALE GENOMIC DNA]</scope>
    <source>
        <strain evidence="1 2">DSM 13479</strain>
    </source>
</reference>
<dbReference type="HOGENOM" id="CLU_060960_0_0_9"/>
<organism evidence="1 2">
    <name type="scientific">Hungatella hathewayi DSM 13479</name>
    <dbReference type="NCBI Taxonomy" id="566550"/>
    <lineage>
        <taxon>Bacteria</taxon>
        <taxon>Bacillati</taxon>
        <taxon>Bacillota</taxon>
        <taxon>Clostridia</taxon>
        <taxon>Lachnospirales</taxon>
        <taxon>Lachnospiraceae</taxon>
        <taxon>Hungatella</taxon>
    </lineage>
</organism>
<evidence type="ECO:0000313" key="1">
    <source>
        <dbReference type="EMBL" id="EFC95011.1"/>
    </source>
</evidence>
<name>D3AT44_9FIRM</name>
<proteinExistence type="predicted"/>
<dbReference type="InterPro" id="IPR058240">
    <property type="entry name" value="rSAM_sf"/>
</dbReference>
<sequence length="365" mass="43205">MNVKVGIIDADLLEKNRHRMPNLACMKISSYHKQMGDQVELLTDYSNVQEFGRVYLSKVFTGTRCPEEVLTMEHVKYGGTGFYLDQAPGLPYEVEHTMPDYSLYANWLASQGEDGKRSKKFKYYREYSVGFLTRGCFRQCPFCVNRNKTASVPASPVTEFYDPKRKKICLLDDNFLACREWHTLLEQLRETGRPIQFRQGLDIRLITSQKAEELAACRLDGDLIFAFNNIKDKRVIVEKMKVINNVFQGSKRVRFYVLTGFDSKGRYDQSFWRQDLLQTFERIRILMGMRAYPYIMRYEKYRESPYRGMYVNLSRWCNQPHMFKRMSLRDFCFLAKDGSACRNYLQEFERNFPEGRSYLDMKFID</sequence>
<protein>
    <recommendedName>
        <fullName evidence="3">Radical SAM domain protein</fullName>
    </recommendedName>
</protein>